<evidence type="ECO:0000313" key="5">
    <source>
        <dbReference type="Proteomes" id="UP000620124"/>
    </source>
</evidence>
<dbReference type="AlphaFoldDB" id="A0A8H6Z8G3"/>
<evidence type="ECO:0000259" key="3">
    <source>
        <dbReference type="Pfam" id="PF13352"/>
    </source>
</evidence>
<dbReference type="SUPFAM" id="SSF50630">
    <property type="entry name" value="Acid proteases"/>
    <property type="match status" value="1"/>
</dbReference>
<organism evidence="4 5">
    <name type="scientific">Mycena venus</name>
    <dbReference type="NCBI Taxonomy" id="2733690"/>
    <lineage>
        <taxon>Eukaryota</taxon>
        <taxon>Fungi</taxon>
        <taxon>Dikarya</taxon>
        <taxon>Basidiomycota</taxon>
        <taxon>Agaricomycotina</taxon>
        <taxon>Agaricomycetes</taxon>
        <taxon>Agaricomycetidae</taxon>
        <taxon>Agaricales</taxon>
        <taxon>Marasmiineae</taxon>
        <taxon>Mycenaceae</taxon>
        <taxon>Mycena</taxon>
    </lineage>
</organism>
<dbReference type="Pfam" id="PF13352">
    <property type="entry name" value="DUF4100"/>
    <property type="match status" value="1"/>
</dbReference>
<feature type="region of interest" description="Disordered" evidence="2">
    <location>
        <begin position="405"/>
        <end position="456"/>
    </location>
</feature>
<dbReference type="Gene3D" id="2.40.70.10">
    <property type="entry name" value="Acid Proteases"/>
    <property type="match status" value="1"/>
</dbReference>
<dbReference type="InterPro" id="IPR036875">
    <property type="entry name" value="Znf_CCHC_sf"/>
</dbReference>
<proteinExistence type="predicted"/>
<feature type="compositionally biased region" description="Low complexity" evidence="2">
    <location>
        <begin position="427"/>
        <end position="448"/>
    </location>
</feature>
<gene>
    <name evidence="4" type="ORF">MVEN_00083600</name>
</gene>
<dbReference type="Pfam" id="PF13650">
    <property type="entry name" value="Asp_protease_2"/>
    <property type="match status" value="1"/>
</dbReference>
<evidence type="ECO:0000256" key="2">
    <source>
        <dbReference type="SAM" id="MobiDB-lite"/>
    </source>
</evidence>
<dbReference type="SUPFAM" id="SSF57756">
    <property type="entry name" value="Retrovirus zinc finger-like domains"/>
    <property type="match status" value="1"/>
</dbReference>
<feature type="domain" description="DUF4100" evidence="3">
    <location>
        <begin position="397"/>
        <end position="536"/>
    </location>
</feature>
<accession>A0A8H6Z8G3</accession>
<dbReference type="OrthoDB" id="2801388at2759"/>
<comment type="caution">
    <text evidence="4">The sequence shown here is derived from an EMBL/GenBank/DDBJ whole genome shotgun (WGS) entry which is preliminary data.</text>
</comment>
<dbReference type="InterPro" id="IPR025165">
    <property type="entry name" value="DUF4100"/>
</dbReference>
<feature type="compositionally biased region" description="Pro residues" evidence="2">
    <location>
        <begin position="1"/>
        <end position="10"/>
    </location>
</feature>
<dbReference type="CDD" id="cd00303">
    <property type="entry name" value="retropepsin_like"/>
    <property type="match status" value="1"/>
</dbReference>
<dbReference type="GO" id="GO:0003676">
    <property type="term" value="F:nucleic acid binding"/>
    <property type="evidence" value="ECO:0007669"/>
    <property type="project" value="InterPro"/>
</dbReference>
<feature type="region of interest" description="Disordered" evidence="2">
    <location>
        <begin position="1"/>
        <end position="24"/>
    </location>
</feature>
<dbReference type="GO" id="GO:0006397">
    <property type="term" value="P:mRNA processing"/>
    <property type="evidence" value="ECO:0007669"/>
    <property type="project" value="UniProtKB-KW"/>
</dbReference>
<reference evidence="4" key="1">
    <citation type="submission" date="2020-05" db="EMBL/GenBank/DDBJ databases">
        <title>Mycena genomes resolve the evolution of fungal bioluminescence.</title>
        <authorList>
            <person name="Tsai I.J."/>
        </authorList>
    </citation>
    <scope>NUCLEOTIDE SEQUENCE</scope>
    <source>
        <strain evidence="4">CCC161011</strain>
    </source>
</reference>
<dbReference type="InterPro" id="IPR021109">
    <property type="entry name" value="Peptidase_aspartic_dom_sf"/>
</dbReference>
<sequence>MPVAPAPTPMPARGDRNAPQFDSTKPHELRRYFTDLEFLLGRATVTDDAEMKKHATRFLSVEDQEIWEGLPSFKDAQKSFSDFKAAVLKLYSGNDEDRRFGLNDLDALVGQYSRVGILSLDDLKTFYRQFLRITTYLIEKKRLSEGEQSRSFLRAMQPSTLAADIRLHLKVNHPKAHPADPLPVADLYEAAEYALAGSGSSLALDVHTAPSISSTSSAPVSTPTTIEVKPDPGIAALVGTMAKLIEVLAMQKPSETSNENSQKKMRPDGCGYCSDLSHFINQCPHVLADIQAGKCRRNTDGRVVLPTGAFVPRTITGKDLRSRIEKWHEQNPGQMAAAQLLVEVAVNHSPSPSSSPSTGIYTLTDDTLKKNIWAQPCAELNTEEQRLQVLQHEINALQTWAQARKALEKRSNDSADRTIPPPPHHSTPPAAAAPAAPVVPTEPTAQPVSQGPLHPFANARDAAYAPPKQRNLGAPATSQSKPAPAYRSTAPIYNEKDAADVFNAVLDAPCQLTTRQVLSISPDVRSHVREATTSRRAPAKDSNNPGAPAAQLLHDVDSPLPFSHGSDPAYETLDEQRDKDALYSAFIDSLPATYISSEKANLPDGGVVVPDPYAVYYESEAVPNDLIVSMESSAIRSILPIIDNQQQVECIVDGGSQIIAMSEAVCHDLALSYDPRIILRMQSANGAITPSLGLARNVPFRVGDITLYLQVHIIRNPAYDVLLGRPFDVLTQSIVRNFANEGQTITICDPNTGKLATIPTIPRGSARNRSQGFQLSRN</sequence>
<evidence type="ECO:0000313" key="4">
    <source>
        <dbReference type="EMBL" id="KAF7372241.1"/>
    </source>
</evidence>
<dbReference type="Proteomes" id="UP000620124">
    <property type="component" value="Unassembled WGS sequence"/>
</dbReference>
<name>A0A8H6Z8G3_9AGAR</name>
<feature type="region of interest" description="Disordered" evidence="2">
    <location>
        <begin position="467"/>
        <end position="486"/>
    </location>
</feature>
<evidence type="ECO:0000256" key="1">
    <source>
        <dbReference type="ARBA" id="ARBA00022664"/>
    </source>
</evidence>
<keyword evidence="1" id="KW-0507">mRNA processing</keyword>
<keyword evidence="5" id="KW-1185">Reference proteome</keyword>
<protein>
    <recommendedName>
        <fullName evidence="3">DUF4100 domain-containing protein</fullName>
    </recommendedName>
</protein>
<dbReference type="EMBL" id="JACAZI010000001">
    <property type="protein sequence ID" value="KAF7372241.1"/>
    <property type="molecule type" value="Genomic_DNA"/>
</dbReference>
<feature type="compositionally biased region" description="Basic and acidic residues" evidence="2">
    <location>
        <begin position="405"/>
        <end position="416"/>
    </location>
</feature>
<dbReference type="GO" id="GO:0008270">
    <property type="term" value="F:zinc ion binding"/>
    <property type="evidence" value="ECO:0007669"/>
    <property type="project" value="InterPro"/>
</dbReference>
<feature type="region of interest" description="Disordered" evidence="2">
    <location>
        <begin position="525"/>
        <end position="570"/>
    </location>
</feature>